<reference evidence="2 3" key="1">
    <citation type="submission" date="2024-02" db="EMBL/GenBank/DDBJ databases">
        <title>Chromosome-level genome assembly of the Eurasian Minnow (Phoxinus phoxinus).</title>
        <authorList>
            <person name="Oriowo T.O."/>
            <person name="Martin S."/>
            <person name="Stange M."/>
            <person name="Chrysostomakis Y."/>
            <person name="Brown T."/>
            <person name="Winkler S."/>
            <person name="Kukowka S."/>
            <person name="Myers E.W."/>
            <person name="Bohne A."/>
        </authorList>
    </citation>
    <scope>NUCLEOTIDE SEQUENCE [LARGE SCALE GENOMIC DNA]</scope>
    <source>
        <strain evidence="2">ZFMK-TIS-60720</strain>
        <tissue evidence="2">Whole Organism</tissue>
    </source>
</reference>
<organism evidence="2 3">
    <name type="scientific">Phoxinus phoxinus</name>
    <name type="common">Eurasian minnow</name>
    <dbReference type="NCBI Taxonomy" id="58324"/>
    <lineage>
        <taxon>Eukaryota</taxon>
        <taxon>Metazoa</taxon>
        <taxon>Chordata</taxon>
        <taxon>Craniata</taxon>
        <taxon>Vertebrata</taxon>
        <taxon>Euteleostomi</taxon>
        <taxon>Actinopterygii</taxon>
        <taxon>Neopterygii</taxon>
        <taxon>Teleostei</taxon>
        <taxon>Ostariophysi</taxon>
        <taxon>Cypriniformes</taxon>
        <taxon>Leuciscidae</taxon>
        <taxon>Phoxininae</taxon>
        <taxon>Phoxinus</taxon>
    </lineage>
</organism>
<dbReference type="EMBL" id="JAYKXH010000010">
    <property type="protein sequence ID" value="KAK7155154.1"/>
    <property type="molecule type" value="Genomic_DNA"/>
</dbReference>
<proteinExistence type="predicted"/>
<evidence type="ECO:0000259" key="1">
    <source>
        <dbReference type="Pfam" id="PF03129"/>
    </source>
</evidence>
<evidence type="ECO:0000313" key="2">
    <source>
        <dbReference type="EMBL" id="KAK7155154.1"/>
    </source>
</evidence>
<evidence type="ECO:0000313" key="3">
    <source>
        <dbReference type="Proteomes" id="UP001364617"/>
    </source>
</evidence>
<dbReference type="AlphaFoldDB" id="A0AAN9H4T9"/>
<feature type="domain" description="Anticodon-binding" evidence="1">
    <location>
        <begin position="351"/>
        <end position="435"/>
    </location>
</feature>
<dbReference type="GO" id="GO:0005739">
    <property type="term" value="C:mitochondrion"/>
    <property type="evidence" value="ECO:0007669"/>
    <property type="project" value="TreeGrafter"/>
</dbReference>
<dbReference type="SUPFAM" id="SSF52954">
    <property type="entry name" value="Class II aaRS ABD-related"/>
    <property type="match status" value="1"/>
</dbReference>
<dbReference type="SUPFAM" id="SSF55681">
    <property type="entry name" value="Class II aaRS and biotin synthetases"/>
    <property type="match status" value="1"/>
</dbReference>
<dbReference type="Gene3D" id="3.30.930.10">
    <property type="entry name" value="Bira Bifunctional Protein, Domain 2"/>
    <property type="match status" value="1"/>
</dbReference>
<dbReference type="InterPro" id="IPR045864">
    <property type="entry name" value="aa-tRNA-synth_II/BPL/LPL"/>
</dbReference>
<dbReference type="PANTHER" id="PTHR10745">
    <property type="entry name" value="GLYCYL-TRNA SYNTHETASE/DNA POLYMERASE SUBUNIT GAMMA-2"/>
    <property type="match status" value="1"/>
</dbReference>
<dbReference type="InterPro" id="IPR036621">
    <property type="entry name" value="Anticodon-bd_dom_sf"/>
</dbReference>
<comment type="caution">
    <text evidence="2">The sequence shown here is derived from an EMBL/GenBank/DDBJ whole genome shotgun (WGS) entry which is preliminary data.</text>
</comment>
<dbReference type="Gene3D" id="3.40.50.800">
    <property type="entry name" value="Anticodon-binding domain"/>
    <property type="match status" value="1"/>
</dbReference>
<dbReference type="Proteomes" id="UP001364617">
    <property type="component" value="Unassembled WGS sequence"/>
</dbReference>
<dbReference type="PANTHER" id="PTHR10745:SF8">
    <property type="entry name" value="DNA POLYMERASE SUBUNIT GAMMA-2, MITOCHONDRIAL"/>
    <property type="match status" value="1"/>
</dbReference>
<keyword evidence="3" id="KW-1185">Reference proteome</keyword>
<dbReference type="GO" id="GO:0006264">
    <property type="term" value="P:mitochondrial DNA replication"/>
    <property type="evidence" value="ECO:0007669"/>
    <property type="project" value="TreeGrafter"/>
</dbReference>
<name>A0AAN9H4T9_9TELE</name>
<accession>A0AAN9H4T9</accession>
<sequence length="444" mass="50635">MLLHCIRRRLQLLSEKIPLYHRNISKCITRDDSSDETSLLMQLCAERYYISSEAFRTRSCTYGPLGTELKKNIIEQWTSAVRSRAYVFGINTSSLSRTCEEPVMIVDIRALNEILNQDSFTKDEASQKIQKLLKDSASVRTSLLQGALQQYAQALELVNRTLPFGLAEIGLCHHFDNQLRHSSSCSFEVTESSLVWFCSPRTSSQWMDYWAHQRLQWWRKFALGPSDFSMCNVVDEELREGTSHGVKILYKFPWGSETLETLWSLGDTQLIKTHQGSCINLQCRDGRKSVVPHVISVSANVDQGMLAYLFNSLQLLKKTDSKQKLHQRTVLKLHPSLTPVKVALDMGRGSNSELRQVCEGLLQEFLEVGISTWPGYLDTMSLSLENLHTKYDEMGVLFTVVVSESTLKSGLLLVRNRDTTIRETMHISEIKCYLLKYISASDNI</sequence>
<dbReference type="InterPro" id="IPR027031">
    <property type="entry name" value="Gly-tRNA_synthase/POLG2"/>
</dbReference>
<dbReference type="Pfam" id="PF03129">
    <property type="entry name" value="HGTP_anticodon"/>
    <property type="match status" value="1"/>
</dbReference>
<gene>
    <name evidence="2" type="ORF">R3I93_009946</name>
</gene>
<protein>
    <recommendedName>
        <fullName evidence="1">Anticodon-binding domain-containing protein</fullName>
    </recommendedName>
</protein>
<dbReference type="InterPro" id="IPR004154">
    <property type="entry name" value="Anticodon-bd"/>
</dbReference>